<feature type="region of interest" description="Disordered" evidence="3">
    <location>
        <begin position="435"/>
        <end position="468"/>
    </location>
</feature>
<dbReference type="InterPro" id="IPR008383">
    <property type="entry name" value="API5"/>
</dbReference>
<evidence type="ECO:0000313" key="5">
    <source>
        <dbReference type="RefSeq" id="XP_018495539.1"/>
    </source>
</evidence>
<proteinExistence type="predicted"/>
<dbReference type="Pfam" id="PF05918">
    <property type="entry name" value="API5"/>
    <property type="match status" value="1"/>
</dbReference>
<keyword evidence="1" id="KW-0053">Apoptosis</keyword>
<dbReference type="GO" id="GO:0006915">
    <property type="term" value="P:apoptotic process"/>
    <property type="evidence" value="ECO:0007669"/>
    <property type="project" value="UniProtKB-KW"/>
</dbReference>
<dbReference type="GO" id="GO:0005634">
    <property type="term" value="C:nucleus"/>
    <property type="evidence" value="ECO:0007669"/>
    <property type="project" value="TreeGrafter"/>
</dbReference>
<dbReference type="GO" id="GO:0043066">
    <property type="term" value="P:negative regulation of apoptotic process"/>
    <property type="evidence" value="ECO:0007669"/>
    <property type="project" value="TreeGrafter"/>
</dbReference>
<evidence type="ECO:0000256" key="2">
    <source>
        <dbReference type="SAM" id="Coils"/>
    </source>
</evidence>
<organism evidence="4 5">
    <name type="scientific">Galendromus occidentalis</name>
    <name type="common">western predatory mite</name>
    <dbReference type="NCBI Taxonomy" id="34638"/>
    <lineage>
        <taxon>Eukaryota</taxon>
        <taxon>Metazoa</taxon>
        <taxon>Ecdysozoa</taxon>
        <taxon>Arthropoda</taxon>
        <taxon>Chelicerata</taxon>
        <taxon>Arachnida</taxon>
        <taxon>Acari</taxon>
        <taxon>Parasitiformes</taxon>
        <taxon>Mesostigmata</taxon>
        <taxon>Gamasina</taxon>
        <taxon>Phytoseioidea</taxon>
        <taxon>Phytoseiidae</taxon>
        <taxon>Typhlodrominae</taxon>
        <taxon>Galendromus</taxon>
    </lineage>
</organism>
<evidence type="ECO:0000256" key="3">
    <source>
        <dbReference type="SAM" id="MobiDB-lite"/>
    </source>
</evidence>
<feature type="coiled-coil region" evidence="2">
    <location>
        <begin position="469"/>
        <end position="503"/>
    </location>
</feature>
<dbReference type="AlphaFoldDB" id="A0AAJ7L4I0"/>
<dbReference type="RefSeq" id="XP_018495539.1">
    <property type="nucleotide sequence ID" value="XM_018640023.1"/>
</dbReference>
<feature type="compositionally biased region" description="Low complexity" evidence="3">
    <location>
        <begin position="446"/>
        <end position="456"/>
    </location>
</feature>
<dbReference type="PANTHER" id="PTHR12758:SF19">
    <property type="entry name" value="APOPTOSIS INHIBITOR 5"/>
    <property type="match status" value="1"/>
</dbReference>
<keyword evidence="4" id="KW-1185">Reference proteome</keyword>
<dbReference type="GO" id="GO:0003723">
    <property type="term" value="F:RNA binding"/>
    <property type="evidence" value="ECO:0007669"/>
    <property type="project" value="TreeGrafter"/>
</dbReference>
<keyword evidence="2" id="KW-0175">Coiled coil</keyword>
<dbReference type="Proteomes" id="UP000694867">
    <property type="component" value="Unplaced"/>
</dbReference>
<evidence type="ECO:0000313" key="4">
    <source>
        <dbReference type="Proteomes" id="UP000694867"/>
    </source>
</evidence>
<evidence type="ECO:0000256" key="1">
    <source>
        <dbReference type="ARBA" id="ARBA00022703"/>
    </source>
</evidence>
<dbReference type="GeneID" id="100903657"/>
<dbReference type="PANTHER" id="PTHR12758">
    <property type="entry name" value="APOPTOSIS INHIBITOR 5-RELATED"/>
    <property type="match status" value="1"/>
</dbReference>
<accession>A0AAJ7L4I0</accession>
<name>A0AAJ7L4I0_9ACAR</name>
<gene>
    <name evidence="5" type="primary">LOC100903657</name>
</gene>
<sequence>MTNDDNHDLENRFDELARAVRQRECWNKYDLYGSFVDRAAVGIGTPKERRLTSVLMRRYSIYFPKSKEASLEAEIDLCNDADAEVRKQAFHDIPHFCTSEGNTARVVVALHHHLLSESKAEVLIVERALCVLLQRSPEEAIRAVFLDMERSMFTAAGKAFVRFLCVKLRPQARGGRIESALFTGFADVSDRLPFDYFVEMFQLISALRIVKTTGGRGIIVGTIIRFLRSSPESVSWCQLKTCLTLPMPHFSSVAPSTELIKLVAVDFLPNLDAKEPESLEILDLFNQMARFVEEQHEQDDTTRDVLGKVLGCIERFLSQVSKESVTGEALGPPSLPLEHIQLLLRSFATIAQRAKATVTEEDESFRSVREKLAYLNEIVQKERSMLAIVICRRKGVSSRGEARSRTLSKLAALIESWLREPLDFEPRELASPVFVDEPPASDHDYSQGTSSSTAESSPEKRPTNTRKKVIQLQGEIRILESLLEKERQRADSLLLENAELRRNR</sequence>
<dbReference type="KEGG" id="goe:100903657"/>
<protein>
    <submittedName>
        <fullName evidence="5">Apoptosis inhibitor 5</fullName>
    </submittedName>
</protein>
<reference evidence="5" key="1">
    <citation type="submission" date="2025-08" db="UniProtKB">
        <authorList>
            <consortium name="RefSeq"/>
        </authorList>
    </citation>
    <scope>IDENTIFICATION</scope>
</reference>